<name>A0A3N1XME2_9FIRM</name>
<dbReference type="AlphaFoldDB" id="A0A3N1XME2"/>
<proteinExistence type="predicted"/>
<accession>A0A3N1XME2</accession>
<evidence type="ECO:0000313" key="1">
    <source>
        <dbReference type="EMBL" id="ROR25877.1"/>
    </source>
</evidence>
<sequence length="58" mass="6953">MRKINEELINNDIFYLPYDNVNTNKTVDYLEINLSPDLREKLFNIIDDKISKVFTVFI</sequence>
<reference evidence="1 2" key="1">
    <citation type="submission" date="2018-11" db="EMBL/GenBank/DDBJ databases">
        <title>Genomic Encyclopedia of Type Strains, Phase IV (KMG-IV): sequencing the most valuable type-strain genomes for metagenomic binning, comparative biology and taxonomic classification.</title>
        <authorList>
            <person name="Goeker M."/>
        </authorList>
    </citation>
    <scope>NUCLEOTIDE SEQUENCE [LARGE SCALE GENOMIC DNA]</scope>
    <source>
        <strain evidence="1 2">DSM 26537</strain>
    </source>
</reference>
<dbReference type="EMBL" id="RJVG01000009">
    <property type="protein sequence ID" value="ROR25877.1"/>
    <property type="molecule type" value="Genomic_DNA"/>
</dbReference>
<organism evidence="1 2">
    <name type="scientific">Mobilisporobacter senegalensis</name>
    <dbReference type="NCBI Taxonomy" id="1329262"/>
    <lineage>
        <taxon>Bacteria</taxon>
        <taxon>Bacillati</taxon>
        <taxon>Bacillota</taxon>
        <taxon>Clostridia</taxon>
        <taxon>Lachnospirales</taxon>
        <taxon>Lachnospiraceae</taxon>
        <taxon>Mobilisporobacter</taxon>
    </lineage>
</organism>
<gene>
    <name evidence="1" type="ORF">EDD66_10987</name>
</gene>
<evidence type="ECO:0000313" key="2">
    <source>
        <dbReference type="Proteomes" id="UP000273083"/>
    </source>
</evidence>
<protein>
    <submittedName>
        <fullName evidence="1">Uncharacterized protein</fullName>
    </submittedName>
</protein>
<keyword evidence="2" id="KW-1185">Reference proteome</keyword>
<comment type="caution">
    <text evidence="1">The sequence shown here is derived from an EMBL/GenBank/DDBJ whole genome shotgun (WGS) entry which is preliminary data.</text>
</comment>
<dbReference type="RefSeq" id="WP_170164368.1">
    <property type="nucleotide sequence ID" value="NZ_RJVG01000009.1"/>
</dbReference>
<dbReference type="Proteomes" id="UP000273083">
    <property type="component" value="Unassembled WGS sequence"/>
</dbReference>